<comment type="caution">
    <text evidence="2">The sequence shown here is derived from an EMBL/GenBank/DDBJ whole genome shotgun (WGS) entry which is preliminary data.</text>
</comment>
<dbReference type="RefSeq" id="WP_179823987.1">
    <property type="nucleotide sequence ID" value="NZ_JACCFS010000001.1"/>
</dbReference>
<feature type="transmembrane region" description="Helical" evidence="1">
    <location>
        <begin position="214"/>
        <end position="234"/>
    </location>
</feature>
<sequence length="368" mass="39157">MSTSTGKNPRTTTEPVRRALRRWPAWAGYAAAVWSFVYGALGLLWALGLPGFPFGVGDLPDARKESVLGFATATGVGAWIAVLGLVGAAVALLLARSHAHGVGRVALLGYGWAAALALIVVIPDQRVLTTLAYTPIALVGIPFGWPPLSYGEFVGLAYPWTTTNLMLCAAGGVLWAAATLAFQFRTNNACERCGRTDRTSRWAAPAAAARWGRWAAYTAALIPFAYAATRWAWVFGFPLTISQDFLDELHANEMVWAGAYLATFGALGGVLTLGLVQRWGVIWPRWVLGLAGKRVPPIFPISFASVVAVSLASAGFVMARLIDWGDIDSVVGNPGALWPLWAAALGAATLAYHLRTRGACGECGRDDR</sequence>
<name>A0A7Z0EMU8_9ACTN</name>
<proteinExistence type="predicted"/>
<feature type="transmembrane region" description="Helical" evidence="1">
    <location>
        <begin position="336"/>
        <end position="354"/>
    </location>
</feature>
<keyword evidence="1" id="KW-0812">Transmembrane</keyword>
<keyword evidence="1" id="KW-0472">Membrane</keyword>
<protein>
    <submittedName>
        <fullName evidence="2">Uncharacterized protein</fullName>
    </submittedName>
</protein>
<evidence type="ECO:0000313" key="3">
    <source>
        <dbReference type="Proteomes" id="UP000572051"/>
    </source>
</evidence>
<feature type="transmembrane region" description="Helical" evidence="1">
    <location>
        <begin position="105"/>
        <end position="123"/>
    </location>
</feature>
<keyword evidence="1" id="KW-1133">Transmembrane helix</keyword>
<feature type="transmembrane region" description="Helical" evidence="1">
    <location>
        <begin position="254"/>
        <end position="276"/>
    </location>
</feature>
<dbReference type="AlphaFoldDB" id="A0A7Z0EMU8"/>
<feature type="transmembrane region" description="Helical" evidence="1">
    <location>
        <begin position="26"/>
        <end position="47"/>
    </location>
</feature>
<accession>A0A7Z0EMU8</accession>
<feature type="transmembrane region" description="Helical" evidence="1">
    <location>
        <begin position="157"/>
        <end position="182"/>
    </location>
</feature>
<dbReference type="EMBL" id="JACCFS010000001">
    <property type="protein sequence ID" value="NYJ35047.1"/>
    <property type="molecule type" value="Genomic_DNA"/>
</dbReference>
<reference evidence="2 3" key="1">
    <citation type="submission" date="2020-07" db="EMBL/GenBank/DDBJ databases">
        <title>Sequencing the genomes of 1000 actinobacteria strains.</title>
        <authorList>
            <person name="Klenk H.-P."/>
        </authorList>
    </citation>
    <scope>NUCLEOTIDE SEQUENCE [LARGE SCALE GENOMIC DNA]</scope>
    <source>
        <strain evidence="2 3">DSM 44442</strain>
    </source>
</reference>
<evidence type="ECO:0000313" key="2">
    <source>
        <dbReference type="EMBL" id="NYJ35047.1"/>
    </source>
</evidence>
<evidence type="ECO:0000256" key="1">
    <source>
        <dbReference type="SAM" id="Phobius"/>
    </source>
</evidence>
<dbReference type="Proteomes" id="UP000572051">
    <property type="component" value="Unassembled WGS sequence"/>
</dbReference>
<feature type="transmembrane region" description="Helical" evidence="1">
    <location>
        <begin position="67"/>
        <end position="93"/>
    </location>
</feature>
<organism evidence="2 3">
    <name type="scientific">Nocardiopsis aegyptia</name>
    <dbReference type="NCBI Taxonomy" id="220378"/>
    <lineage>
        <taxon>Bacteria</taxon>
        <taxon>Bacillati</taxon>
        <taxon>Actinomycetota</taxon>
        <taxon>Actinomycetes</taxon>
        <taxon>Streptosporangiales</taxon>
        <taxon>Nocardiopsidaceae</taxon>
        <taxon>Nocardiopsis</taxon>
    </lineage>
</organism>
<keyword evidence="3" id="KW-1185">Reference proteome</keyword>
<feature type="transmembrane region" description="Helical" evidence="1">
    <location>
        <begin position="297"/>
        <end position="316"/>
    </location>
</feature>
<gene>
    <name evidence="2" type="ORF">HNR10_002928</name>
</gene>